<dbReference type="GO" id="GO:0005737">
    <property type="term" value="C:cytoplasm"/>
    <property type="evidence" value="ECO:0007669"/>
    <property type="project" value="UniProtKB-SubCell"/>
</dbReference>
<comment type="subcellular location">
    <subcellularLocation>
        <location evidence="1">Cytoplasm</location>
    </subcellularLocation>
</comment>
<feature type="domain" description="Formiminotransferase N-terminal subdomain" evidence="9">
    <location>
        <begin position="3"/>
        <end position="180"/>
    </location>
</feature>
<evidence type="ECO:0000256" key="3">
    <source>
        <dbReference type="ARBA" id="ARBA00012252"/>
    </source>
</evidence>
<dbReference type="Gene3D" id="3.30.990.10">
    <property type="entry name" value="Formiminotransferase, N-terminal subdomain"/>
    <property type="match status" value="1"/>
</dbReference>
<sequence length="304" mass="34221">MSKLVECIPNVSEGRDQKKIDQMAAAVRQISGAWLLDVDSDAAHNRTVITFVGAPDAVERAMLSLVTQAIELIDLREHCGEHPRMGAVDVIPFVPIKGMTMDECVDISKRVGQAIWERFLVPVYLYERSASRREREDLAKIRQGEFEGFPAKIEEPEWAPDFGDRKIHPTAGVVAVGARMPLIAFNVNLGTDDLEIAQRIAKAVRHSSGGLRYVKALGFKIEERGIVQVSMNMTHYQETPLYRAFALVQREAERYGISIVGSEIVGLVPREALYQSAEFFLQLEEFQREQVLEDRIERAMTKHG</sequence>
<evidence type="ECO:0000313" key="10">
    <source>
        <dbReference type="EMBL" id="OGF52740.1"/>
    </source>
</evidence>
<dbReference type="InterPro" id="IPR051623">
    <property type="entry name" value="FTCD"/>
</dbReference>
<dbReference type="InterPro" id="IPR037070">
    <property type="entry name" value="Formiminotransferase_C_sf"/>
</dbReference>
<evidence type="ECO:0000313" key="11">
    <source>
        <dbReference type="Proteomes" id="UP000179157"/>
    </source>
</evidence>
<name>A0A1F5UNR3_FRAXR</name>
<evidence type="ECO:0000256" key="1">
    <source>
        <dbReference type="ARBA" id="ARBA00004496"/>
    </source>
</evidence>
<evidence type="ECO:0000256" key="4">
    <source>
        <dbReference type="ARBA" id="ARBA00022490"/>
    </source>
</evidence>
<keyword evidence="6" id="KW-0369">Histidine metabolism</keyword>
<dbReference type="InterPro" id="IPR037064">
    <property type="entry name" value="Formiminotransferase_N_sf"/>
</dbReference>
<dbReference type="Proteomes" id="UP000179157">
    <property type="component" value="Unassembled WGS sequence"/>
</dbReference>
<dbReference type="SMART" id="SM01222">
    <property type="entry name" value="FTCD_N"/>
    <property type="match status" value="1"/>
</dbReference>
<gene>
    <name evidence="10" type="ORF">A2Z21_08155</name>
</gene>
<dbReference type="GO" id="GO:0019557">
    <property type="term" value="P:L-histidine catabolic process to glutamate and formate"/>
    <property type="evidence" value="ECO:0007669"/>
    <property type="project" value="UniProtKB-UniPathway"/>
</dbReference>
<dbReference type="InterPro" id="IPR022384">
    <property type="entry name" value="FormiminoTrfase_cat_dom_sf"/>
</dbReference>
<dbReference type="GO" id="GO:0005542">
    <property type="term" value="F:folic acid binding"/>
    <property type="evidence" value="ECO:0007669"/>
    <property type="project" value="UniProtKB-KW"/>
</dbReference>
<evidence type="ECO:0000256" key="5">
    <source>
        <dbReference type="ARBA" id="ARBA00022679"/>
    </source>
</evidence>
<dbReference type="UniPathway" id="UPA00379">
    <property type="reaction ID" value="UER00555"/>
</dbReference>
<dbReference type="SMART" id="SM01221">
    <property type="entry name" value="FTCD"/>
    <property type="match status" value="1"/>
</dbReference>
<proteinExistence type="predicted"/>
<dbReference type="GO" id="GO:0019556">
    <property type="term" value="P:L-histidine catabolic process to glutamate and formamide"/>
    <property type="evidence" value="ECO:0007669"/>
    <property type="project" value="UniProtKB-UniPathway"/>
</dbReference>
<dbReference type="PANTHER" id="PTHR12234:SF8">
    <property type="entry name" value="FORMIMINOTRANSFERASE-CYCLODEAMINASE"/>
    <property type="match status" value="1"/>
</dbReference>
<accession>A0A1F5UNR3</accession>
<dbReference type="EC" id="2.1.2.5" evidence="3"/>
<dbReference type="AlphaFoldDB" id="A0A1F5UNR3"/>
<feature type="domain" description="Formiminotransferase C-terminal subdomain" evidence="8">
    <location>
        <begin position="181"/>
        <end position="295"/>
    </location>
</feature>
<keyword evidence="7" id="KW-0290">Folate-binding</keyword>
<dbReference type="EMBL" id="MFGX01000130">
    <property type="protein sequence ID" value="OGF52740.1"/>
    <property type="molecule type" value="Genomic_DNA"/>
</dbReference>
<evidence type="ECO:0000259" key="8">
    <source>
        <dbReference type="SMART" id="SM01221"/>
    </source>
</evidence>
<dbReference type="NCBIfam" id="TIGR02024">
    <property type="entry name" value="FtcD"/>
    <property type="match status" value="1"/>
</dbReference>
<reference evidence="10 11" key="1">
    <citation type="journal article" date="2016" name="Nat. Commun.">
        <title>Thousands of microbial genomes shed light on interconnected biogeochemical processes in an aquifer system.</title>
        <authorList>
            <person name="Anantharaman K."/>
            <person name="Brown C.T."/>
            <person name="Hug L.A."/>
            <person name="Sharon I."/>
            <person name="Castelle C.J."/>
            <person name="Probst A.J."/>
            <person name="Thomas B.C."/>
            <person name="Singh A."/>
            <person name="Wilkins M.J."/>
            <person name="Karaoz U."/>
            <person name="Brodie E.L."/>
            <person name="Williams K.H."/>
            <person name="Hubbard S.S."/>
            <person name="Banfield J.F."/>
        </authorList>
    </citation>
    <scope>NUCLEOTIDE SEQUENCE [LARGE SCALE GENOMIC DNA]</scope>
    <source>
        <strain evidence="11">RBG_16_55_9</strain>
    </source>
</reference>
<comment type="pathway">
    <text evidence="2">Amino-acid degradation; L-histidine degradation into L-glutamate; L-glutamate from N-formimidoyl-L-glutamate (transferase route): step 1/1.</text>
</comment>
<comment type="caution">
    <text evidence="10">The sequence shown here is derived from an EMBL/GenBank/DDBJ whole genome shotgun (WGS) entry which is preliminary data.</text>
</comment>
<dbReference type="InterPro" id="IPR012886">
    <property type="entry name" value="Formiminotransferase_N"/>
</dbReference>
<dbReference type="Pfam" id="PF07837">
    <property type="entry name" value="FTCD_N"/>
    <property type="match status" value="1"/>
</dbReference>
<dbReference type="STRING" id="1817864.A2Z21_08155"/>
<dbReference type="Pfam" id="PF02971">
    <property type="entry name" value="FTCD"/>
    <property type="match status" value="1"/>
</dbReference>
<dbReference type="InterPro" id="IPR004227">
    <property type="entry name" value="Formiminotransferase_cat"/>
</dbReference>
<evidence type="ECO:0000256" key="7">
    <source>
        <dbReference type="ARBA" id="ARBA00022954"/>
    </source>
</evidence>
<dbReference type="SUPFAM" id="SSF55116">
    <property type="entry name" value="Formiminotransferase domain of formiminotransferase-cyclodeaminase"/>
    <property type="match status" value="2"/>
</dbReference>
<dbReference type="PANTHER" id="PTHR12234">
    <property type="entry name" value="FORMIMINOTRANSFERASE-CYCLODEAMINASE"/>
    <property type="match status" value="1"/>
</dbReference>
<organism evidence="10 11">
    <name type="scientific">Fraserbacteria sp. (strain RBG_16_55_9)</name>
    <dbReference type="NCBI Taxonomy" id="1817864"/>
    <lineage>
        <taxon>Bacteria</taxon>
        <taxon>Candidatus Fraseribacteriota</taxon>
    </lineage>
</organism>
<keyword evidence="5 10" id="KW-0808">Transferase</keyword>
<evidence type="ECO:0000256" key="6">
    <source>
        <dbReference type="ARBA" id="ARBA00022808"/>
    </source>
</evidence>
<dbReference type="Gene3D" id="3.30.70.670">
    <property type="entry name" value="Formiminotransferase, C-terminal subdomain"/>
    <property type="match status" value="1"/>
</dbReference>
<protein>
    <recommendedName>
        <fullName evidence="3">glutamate formimidoyltransferase</fullName>
        <ecNumber evidence="3">2.1.2.5</ecNumber>
    </recommendedName>
</protein>
<keyword evidence="4" id="KW-0963">Cytoplasm</keyword>
<dbReference type="InterPro" id="IPR013802">
    <property type="entry name" value="Formiminotransferase_C"/>
</dbReference>
<dbReference type="GO" id="GO:0030409">
    <property type="term" value="F:glutamate formimidoyltransferase activity"/>
    <property type="evidence" value="ECO:0007669"/>
    <property type="project" value="UniProtKB-EC"/>
</dbReference>
<evidence type="ECO:0000256" key="2">
    <source>
        <dbReference type="ARBA" id="ARBA00005082"/>
    </source>
</evidence>
<evidence type="ECO:0000259" key="9">
    <source>
        <dbReference type="SMART" id="SM01222"/>
    </source>
</evidence>